<reference evidence="3 5" key="1">
    <citation type="submission" date="2018-06" db="EMBL/GenBank/DDBJ databases">
        <authorList>
            <consortium name="Pathogen Informatics"/>
            <person name="Doyle S."/>
        </authorList>
    </citation>
    <scope>NUCLEOTIDE SEQUENCE [LARGE SCALE GENOMIC DNA]</scope>
    <source>
        <strain evidence="3 5">NCTC11820</strain>
    </source>
</reference>
<dbReference type="Proteomes" id="UP000250245">
    <property type="component" value="Unassembled WGS sequence"/>
</dbReference>
<feature type="region of interest" description="Disordered" evidence="1">
    <location>
        <begin position="34"/>
        <end position="64"/>
    </location>
</feature>
<sequence length="210" mass="22835">MSFRMSRTRVFVILIAVIMAVVLAAAVWSWRSSRRAEDDTPSPAGPTVKSSAGPNAQLPPVKAGSKGCAAMDTVLSNLLEQSPQGKTFTQRVAQIQAQQTNPNAGTVNAAPEWAQFLQILPKHYAEFAAAGGTDRDARKALDNLHKIVEIEPRLISGEIPEYTDPEAAQRLLDEGTAPAQNPKYVESRTQLDKALDQVTWCLPTWPVIFG</sequence>
<accession>A0A2X3C080</accession>
<protein>
    <submittedName>
        <fullName evidence="3">Uncharacterized protein</fullName>
    </submittedName>
</protein>
<dbReference type="EMBL" id="UASJ01000001">
    <property type="protein sequence ID" value="SQB65579.1"/>
    <property type="molecule type" value="Genomic_DNA"/>
</dbReference>
<organism evidence="3 5">
    <name type="scientific">Mobiluncus curtisii</name>
    <dbReference type="NCBI Taxonomy" id="2051"/>
    <lineage>
        <taxon>Bacteria</taxon>
        <taxon>Bacillati</taxon>
        <taxon>Actinomycetota</taxon>
        <taxon>Actinomycetes</taxon>
        <taxon>Actinomycetales</taxon>
        <taxon>Actinomycetaceae</taxon>
        <taxon>Mobiluncus</taxon>
    </lineage>
</organism>
<evidence type="ECO:0000313" key="5">
    <source>
        <dbReference type="Proteomes" id="UP000250245"/>
    </source>
</evidence>
<proteinExistence type="predicted"/>
<evidence type="ECO:0000313" key="4">
    <source>
        <dbReference type="EMBL" id="SQC01691.1"/>
    </source>
</evidence>
<name>A0A2X3C080_9ACTO</name>
<dbReference type="GeneID" id="55565080"/>
<evidence type="ECO:0000313" key="3">
    <source>
        <dbReference type="EMBL" id="SQC01685.1"/>
    </source>
</evidence>
<evidence type="ECO:0000313" key="2">
    <source>
        <dbReference type="EMBL" id="SQB65579.1"/>
    </source>
</evidence>
<dbReference type="RefSeq" id="WP_236589702.1">
    <property type="nucleotide sequence ID" value="NZ_CP068112.1"/>
</dbReference>
<gene>
    <name evidence="2" type="ORF">NCTC11820_01648</name>
    <name evidence="3" type="ORF">NCTC11820_02076</name>
    <name evidence="4" type="ORF">NCTC11820_02079</name>
</gene>
<dbReference type="EMBL" id="UASJ01000010">
    <property type="protein sequence ID" value="SQC01691.1"/>
    <property type="molecule type" value="Genomic_DNA"/>
</dbReference>
<dbReference type="EMBL" id="UASJ01000010">
    <property type="protein sequence ID" value="SQC01685.1"/>
    <property type="molecule type" value="Genomic_DNA"/>
</dbReference>
<dbReference type="AlphaFoldDB" id="A0A2X3C080"/>
<evidence type="ECO:0000256" key="1">
    <source>
        <dbReference type="SAM" id="MobiDB-lite"/>
    </source>
</evidence>